<reference evidence="6 7" key="1">
    <citation type="submission" date="2020-08" db="EMBL/GenBank/DDBJ databases">
        <title>Genomic Encyclopedia of Type Strains, Phase IV (KMG-IV): sequencing the most valuable type-strain genomes for metagenomic binning, comparative biology and taxonomic classification.</title>
        <authorList>
            <person name="Goeker M."/>
        </authorList>
    </citation>
    <scope>NUCLEOTIDE SEQUENCE [LARGE SCALE GENOMIC DNA]</scope>
    <source>
        <strain evidence="6 7">DSM 103570</strain>
    </source>
</reference>
<dbReference type="SUPFAM" id="SSF53218">
    <property type="entry name" value="Molybdenum cofactor biosynthesis proteins"/>
    <property type="match status" value="1"/>
</dbReference>
<evidence type="ECO:0000313" key="6">
    <source>
        <dbReference type="EMBL" id="MBB4001993.1"/>
    </source>
</evidence>
<dbReference type="Gene3D" id="3.40.980.10">
    <property type="entry name" value="MoaB/Mog-like domain"/>
    <property type="match status" value="1"/>
</dbReference>
<accession>A0A7W6HBQ5</accession>
<keyword evidence="4" id="KW-0500">Molybdenum</keyword>
<dbReference type="InterPro" id="IPR036135">
    <property type="entry name" value="MoeA_linker/N_sf"/>
</dbReference>
<evidence type="ECO:0000256" key="2">
    <source>
        <dbReference type="ARBA" id="ARBA00010763"/>
    </source>
</evidence>
<dbReference type="GO" id="GO:0046872">
    <property type="term" value="F:metal ion binding"/>
    <property type="evidence" value="ECO:0007669"/>
    <property type="project" value="UniProtKB-UniRule"/>
</dbReference>
<comment type="function">
    <text evidence="1 4">Catalyzes the insertion of molybdate into adenylated molybdopterin with the concomitant release of AMP.</text>
</comment>
<dbReference type="Proteomes" id="UP000588647">
    <property type="component" value="Unassembled WGS sequence"/>
</dbReference>
<gene>
    <name evidence="6" type="ORF">GGR03_001040</name>
</gene>
<proteinExistence type="inferred from homology"/>
<sequence length="375" mass="37728">MPSPALELTPVEAALALLTEGLHPIAATRLKLSEALGWVAAEAAPLAASLPAADTATIDGFAFAAADLLGASPYSPVVPAGPLRWVEPGDPLPDGCDCVVEAGFVDRTGPLVEIAGEVVSGHGMSRRGEDLPAGFLPITAGRPISTLDILVARQAGLTDLPVRRPKLHLLNVGGDTGSAASAELVADFARAAGARVAAMTAVARDVAAIGDAVEAADDDIIVMVGGTGAGAGDVTTGALAASGILLAHGIAQAPGTTTAIGRRGPVPVIALPGSPDQALAAFWTLVRPVIDRLSGRARPPARILPLARKIASAVGVTELVLLREAKETWLPLAIGRFPLHRLAEAEAWLAVPGDSEGHAAGTPVAAFPVSATSIA</sequence>
<dbReference type="InterPro" id="IPR036425">
    <property type="entry name" value="MoaB/Mog-like_dom_sf"/>
</dbReference>
<keyword evidence="7" id="KW-1185">Reference proteome</keyword>
<organism evidence="6 7">
    <name type="scientific">Aurantimonas endophytica</name>
    <dbReference type="NCBI Taxonomy" id="1522175"/>
    <lineage>
        <taxon>Bacteria</taxon>
        <taxon>Pseudomonadati</taxon>
        <taxon>Pseudomonadota</taxon>
        <taxon>Alphaproteobacteria</taxon>
        <taxon>Hyphomicrobiales</taxon>
        <taxon>Aurantimonadaceae</taxon>
        <taxon>Aurantimonas</taxon>
    </lineage>
</organism>
<evidence type="ECO:0000313" key="7">
    <source>
        <dbReference type="Proteomes" id="UP000588647"/>
    </source>
</evidence>
<evidence type="ECO:0000256" key="1">
    <source>
        <dbReference type="ARBA" id="ARBA00002901"/>
    </source>
</evidence>
<dbReference type="SUPFAM" id="SSF63867">
    <property type="entry name" value="MoeA C-terminal domain-like"/>
    <property type="match status" value="1"/>
</dbReference>
<dbReference type="Pfam" id="PF03453">
    <property type="entry name" value="MoeA_N"/>
    <property type="match status" value="1"/>
</dbReference>
<keyword evidence="4" id="KW-0808">Transferase</keyword>
<comment type="similarity">
    <text evidence="2 4">Belongs to the MoeA family.</text>
</comment>
<keyword evidence="4" id="KW-0479">Metal-binding</keyword>
<comment type="pathway">
    <text evidence="4">Cofactor biosynthesis; molybdopterin biosynthesis.</text>
</comment>
<dbReference type="PANTHER" id="PTHR10192">
    <property type="entry name" value="MOLYBDOPTERIN BIOSYNTHESIS PROTEIN"/>
    <property type="match status" value="1"/>
</dbReference>
<dbReference type="EC" id="2.10.1.1" evidence="4"/>
<dbReference type="Gene3D" id="2.40.340.10">
    <property type="entry name" value="MoeA, C-terminal, domain IV"/>
    <property type="match status" value="1"/>
</dbReference>
<comment type="caution">
    <text evidence="6">The sequence shown here is derived from an EMBL/GenBank/DDBJ whole genome shotgun (WGS) entry which is preliminary data.</text>
</comment>
<dbReference type="InterPro" id="IPR036688">
    <property type="entry name" value="MoeA_C_domain_IV_sf"/>
</dbReference>
<dbReference type="GO" id="GO:0005829">
    <property type="term" value="C:cytosol"/>
    <property type="evidence" value="ECO:0007669"/>
    <property type="project" value="TreeGrafter"/>
</dbReference>
<dbReference type="GO" id="GO:0006777">
    <property type="term" value="P:Mo-molybdopterin cofactor biosynthetic process"/>
    <property type="evidence" value="ECO:0007669"/>
    <property type="project" value="UniProtKB-UniRule"/>
</dbReference>
<dbReference type="Pfam" id="PF00994">
    <property type="entry name" value="MoCF_biosynth"/>
    <property type="match status" value="1"/>
</dbReference>
<feature type="domain" description="MoaB/Mog" evidence="5">
    <location>
        <begin position="168"/>
        <end position="292"/>
    </location>
</feature>
<evidence type="ECO:0000256" key="3">
    <source>
        <dbReference type="ARBA" id="ARBA00047317"/>
    </source>
</evidence>
<keyword evidence="4" id="KW-0460">Magnesium</keyword>
<dbReference type="Gene3D" id="2.170.190.11">
    <property type="entry name" value="Molybdopterin biosynthesis moea protein, domain 3"/>
    <property type="match status" value="1"/>
</dbReference>
<comment type="catalytic activity">
    <reaction evidence="3">
        <text>adenylyl-molybdopterin + molybdate = Mo-molybdopterin + AMP + H(+)</text>
        <dbReference type="Rhea" id="RHEA:35047"/>
        <dbReference type="ChEBI" id="CHEBI:15378"/>
        <dbReference type="ChEBI" id="CHEBI:36264"/>
        <dbReference type="ChEBI" id="CHEBI:62727"/>
        <dbReference type="ChEBI" id="CHEBI:71302"/>
        <dbReference type="ChEBI" id="CHEBI:456215"/>
        <dbReference type="EC" id="2.10.1.1"/>
    </reaction>
</comment>
<comment type="cofactor">
    <cofactor evidence="4">
        <name>Mg(2+)</name>
        <dbReference type="ChEBI" id="CHEBI:18420"/>
    </cofactor>
</comment>
<dbReference type="InterPro" id="IPR005110">
    <property type="entry name" value="MoeA_linker/N"/>
</dbReference>
<evidence type="ECO:0000256" key="4">
    <source>
        <dbReference type="RuleBase" id="RU365090"/>
    </source>
</evidence>
<dbReference type="SUPFAM" id="SSF63882">
    <property type="entry name" value="MoeA N-terminal region -like"/>
    <property type="match status" value="1"/>
</dbReference>
<dbReference type="Gene3D" id="3.90.105.10">
    <property type="entry name" value="Molybdopterin biosynthesis moea protein, domain 2"/>
    <property type="match status" value="1"/>
</dbReference>
<dbReference type="EMBL" id="JACIEM010000001">
    <property type="protein sequence ID" value="MBB4001993.1"/>
    <property type="molecule type" value="Genomic_DNA"/>
</dbReference>
<dbReference type="UniPathway" id="UPA00344"/>
<dbReference type="SMART" id="SM00852">
    <property type="entry name" value="MoCF_biosynth"/>
    <property type="match status" value="1"/>
</dbReference>
<dbReference type="PANTHER" id="PTHR10192:SF5">
    <property type="entry name" value="GEPHYRIN"/>
    <property type="match status" value="1"/>
</dbReference>
<dbReference type="GO" id="GO:0061599">
    <property type="term" value="F:molybdopterin molybdotransferase activity"/>
    <property type="evidence" value="ECO:0007669"/>
    <property type="project" value="UniProtKB-UniRule"/>
</dbReference>
<keyword evidence="4" id="KW-0501">Molybdenum cofactor biosynthesis</keyword>
<evidence type="ECO:0000259" key="5">
    <source>
        <dbReference type="SMART" id="SM00852"/>
    </source>
</evidence>
<name>A0A7W6HBQ5_9HYPH</name>
<protein>
    <recommendedName>
        <fullName evidence="4">Molybdopterin molybdenumtransferase</fullName>
        <ecNumber evidence="4">2.10.1.1</ecNumber>
    </recommendedName>
</protein>
<dbReference type="InterPro" id="IPR038987">
    <property type="entry name" value="MoeA-like"/>
</dbReference>
<dbReference type="AlphaFoldDB" id="A0A7W6HBQ5"/>
<dbReference type="InterPro" id="IPR001453">
    <property type="entry name" value="MoaB/Mog_dom"/>
</dbReference>